<dbReference type="InterPro" id="IPR048278">
    <property type="entry name" value="PFN"/>
</dbReference>
<dbReference type="Proteomes" id="UP000504638">
    <property type="component" value="Unplaced"/>
</dbReference>
<organism evidence="8">
    <name type="scientific">Eremomyces bilateralis CBS 781.70</name>
    <dbReference type="NCBI Taxonomy" id="1392243"/>
    <lineage>
        <taxon>Eukaryota</taxon>
        <taxon>Fungi</taxon>
        <taxon>Dikarya</taxon>
        <taxon>Ascomycota</taxon>
        <taxon>Pezizomycotina</taxon>
        <taxon>Dothideomycetes</taxon>
        <taxon>Dothideomycetes incertae sedis</taxon>
        <taxon>Eremomycetales</taxon>
        <taxon>Eremomycetaceae</taxon>
        <taxon>Eremomyces</taxon>
    </lineage>
</organism>
<sequence>MSWQDYIDKSLIGSKYIDKAAIFAADGSSVWASSPGFVIEPSKEMPEIIKALKEDSGITSLVIQGEKYIIVNTEGSLRLKKGREGLVIAKTNQALLIAHHPDTVQLPNATATVENLADYLKGQGY</sequence>
<dbReference type="InterPro" id="IPR005455">
    <property type="entry name" value="PFN_euk"/>
</dbReference>
<dbReference type="InterPro" id="IPR036140">
    <property type="entry name" value="PFN_sf"/>
</dbReference>
<dbReference type="SMART" id="SM00392">
    <property type="entry name" value="PROF"/>
    <property type="match status" value="1"/>
</dbReference>
<comment type="function">
    <text evidence="6">Binds to actin and affects the structure of the cytoskeleton. At high concentrations, profilin prevents the polymerization of actin, whereas it enhances it at low concentrations.</text>
</comment>
<evidence type="ECO:0000256" key="4">
    <source>
        <dbReference type="ARBA" id="ARBA00023203"/>
    </source>
</evidence>
<dbReference type="AlphaFoldDB" id="A0A6G1G4M1"/>
<dbReference type="GO" id="GO:0003785">
    <property type="term" value="F:actin monomer binding"/>
    <property type="evidence" value="ECO:0007669"/>
    <property type="project" value="TreeGrafter"/>
</dbReference>
<dbReference type="OrthoDB" id="421374at2759"/>
<evidence type="ECO:0000313" key="9">
    <source>
        <dbReference type="Proteomes" id="UP000504638"/>
    </source>
</evidence>
<dbReference type="PRINTS" id="PR01640">
    <property type="entry name" value="PROFILINPLNT"/>
</dbReference>
<protein>
    <recommendedName>
        <fullName evidence="7">Profilin</fullName>
    </recommendedName>
</protein>
<dbReference type="RefSeq" id="XP_033534666.1">
    <property type="nucleotide sequence ID" value="XM_033677529.1"/>
</dbReference>
<comment type="similarity">
    <text evidence="2 7">Belongs to the profilin family.</text>
</comment>
<keyword evidence="4 7" id="KW-0009">Actin-binding</keyword>
<keyword evidence="3" id="KW-0963">Cytoplasm</keyword>
<accession>A0A6G1G4M1</accession>
<evidence type="ECO:0000256" key="7">
    <source>
        <dbReference type="RuleBase" id="RU003909"/>
    </source>
</evidence>
<dbReference type="InterPro" id="IPR027310">
    <property type="entry name" value="Profilin_CS"/>
</dbReference>
<evidence type="ECO:0000256" key="6">
    <source>
        <dbReference type="RuleBase" id="RU003908"/>
    </source>
</evidence>
<dbReference type="GO" id="GO:0005938">
    <property type="term" value="C:cell cortex"/>
    <property type="evidence" value="ECO:0007669"/>
    <property type="project" value="TreeGrafter"/>
</dbReference>
<gene>
    <name evidence="8 10" type="ORF">P152DRAFT_435430</name>
</gene>
<dbReference type="EMBL" id="ML975156">
    <property type="protein sequence ID" value="KAF1813035.1"/>
    <property type="molecule type" value="Genomic_DNA"/>
</dbReference>
<proteinExistence type="inferred from homology"/>
<name>A0A6G1G4M1_9PEZI</name>
<evidence type="ECO:0000313" key="8">
    <source>
        <dbReference type="EMBL" id="KAF1813035.1"/>
    </source>
</evidence>
<dbReference type="Gene3D" id="3.30.450.30">
    <property type="entry name" value="Dynein light chain 2a, cytoplasmic"/>
    <property type="match status" value="1"/>
</dbReference>
<evidence type="ECO:0000256" key="2">
    <source>
        <dbReference type="ARBA" id="ARBA00010058"/>
    </source>
</evidence>
<keyword evidence="9" id="KW-1185">Reference proteome</keyword>
<dbReference type="GO" id="GO:0005856">
    <property type="term" value="C:cytoskeleton"/>
    <property type="evidence" value="ECO:0007669"/>
    <property type="project" value="UniProtKB-SubCell"/>
</dbReference>
<keyword evidence="5 6" id="KW-0206">Cytoskeleton</keyword>
<evidence type="ECO:0000313" key="10">
    <source>
        <dbReference type="RefSeq" id="XP_033534666.1"/>
    </source>
</evidence>
<comment type="subcellular location">
    <subcellularLocation>
        <location evidence="1">Cytoplasm</location>
        <location evidence="1">Cytoskeleton</location>
    </subcellularLocation>
</comment>
<dbReference type="CDD" id="cd00148">
    <property type="entry name" value="PROF"/>
    <property type="match status" value="1"/>
</dbReference>
<dbReference type="PROSITE" id="PS00414">
    <property type="entry name" value="PROFILIN"/>
    <property type="match status" value="1"/>
</dbReference>
<dbReference type="PANTHER" id="PTHR11604:SF0">
    <property type="entry name" value="PROFILIN"/>
    <property type="match status" value="1"/>
</dbReference>
<dbReference type="SUPFAM" id="SSF55770">
    <property type="entry name" value="Profilin (actin-binding protein)"/>
    <property type="match status" value="1"/>
</dbReference>
<reference evidence="10" key="2">
    <citation type="submission" date="2020-04" db="EMBL/GenBank/DDBJ databases">
        <authorList>
            <consortium name="NCBI Genome Project"/>
        </authorList>
    </citation>
    <scope>NUCLEOTIDE SEQUENCE</scope>
    <source>
        <strain evidence="10">CBS 781.70</strain>
    </source>
</reference>
<dbReference type="Pfam" id="PF00235">
    <property type="entry name" value="Profilin"/>
    <property type="match status" value="1"/>
</dbReference>
<evidence type="ECO:0000256" key="1">
    <source>
        <dbReference type="ARBA" id="ARBA00004245"/>
    </source>
</evidence>
<evidence type="ECO:0000256" key="3">
    <source>
        <dbReference type="ARBA" id="ARBA00022490"/>
    </source>
</evidence>
<dbReference type="PRINTS" id="PR00392">
    <property type="entry name" value="PROFILIN"/>
</dbReference>
<reference evidence="10" key="3">
    <citation type="submission" date="2025-04" db="UniProtKB">
        <authorList>
            <consortium name="RefSeq"/>
        </authorList>
    </citation>
    <scope>IDENTIFICATION</scope>
    <source>
        <strain evidence="10">CBS 781.70</strain>
    </source>
</reference>
<evidence type="ECO:0000256" key="5">
    <source>
        <dbReference type="ARBA" id="ARBA00023212"/>
    </source>
</evidence>
<comment type="subunit">
    <text evidence="6">Occurs in many kinds of cells as a complex with monomeric actin in a 1:1 ratio.</text>
</comment>
<dbReference type="PANTHER" id="PTHR11604">
    <property type="entry name" value="PROFILIN"/>
    <property type="match status" value="1"/>
</dbReference>
<reference evidence="8 10" key="1">
    <citation type="submission" date="2020-01" db="EMBL/GenBank/DDBJ databases">
        <authorList>
            <consortium name="DOE Joint Genome Institute"/>
            <person name="Haridas S."/>
            <person name="Albert R."/>
            <person name="Binder M."/>
            <person name="Bloem J."/>
            <person name="Labutti K."/>
            <person name="Salamov A."/>
            <person name="Andreopoulos B."/>
            <person name="Baker S.E."/>
            <person name="Barry K."/>
            <person name="Bills G."/>
            <person name="Bluhm B.H."/>
            <person name="Cannon C."/>
            <person name="Castanera R."/>
            <person name="Culley D.E."/>
            <person name="Daum C."/>
            <person name="Ezra D."/>
            <person name="Gonzalez J.B."/>
            <person name="Henrissat B."/>
            <person name="Kuo A."/>
            <person name="Liang C."/>
            <person name="Lipzen A."/>
            <person name="Lutzoni F."/>
            <person name="Magnuson J."/>
            <person name="Mondo S."/>
            <person name="Nolan M."/>
            <person name="Ohm R."/>
            <person name="Pangilinan J."/>
            <person name="Park H.-J."/>
            <person name="Ramirez L."/>
            <person name="Alfaro M."/>
            <person name="Sun H."/>
            <person name="Tritt A."/>
            <person name="Yoshinaga Y."/>
            <person name="Zwiers L.-H."/>
            <person name="Turgeon B.G."/>
            <person name="Goodwin S.B."/>
            <person name="Spatafora J.W."/>
            <person name="Crous P.W."/>
            <person name="Grigoriev I.V."/>
        </authorList>
    </citation>
    <scope>NUCLEOTIDE SEQUENCE</scope>
    <source>
        <strain evidence="8 10">CBS 781.70</strain>
    </source>
</reference>
<dbReference type="GeneID" id="54418099"/>